<dbReference type="AlphaFoldDB" id="A5PGW9"/>
<proteinExistence type="predicted"/>
<dbReference type="EMBL" id="AM689937">
    <property type="protein sequence ID" value="CAM84029.1"/>
    <property type="molecule type" value="Genomic_DNA"/>
</dbReference>
<organism evidence="1">
    <name type="scientific">Corynebacterium diphtheriae (strain ATCC 700971 / NCTC 13129 / Biotype gravis)</name>
    <dbReference type="NCBI Taxonomy" id="257309"/>
    <lineage>
        <taxon>Bacteria</taxon>
        <taxon>Bacillati</taxon>
        <taxon>Actinomycetota</taxon>
        <taxon>Actinomycetes</taxon>
        <taxon>Mycobacteriales</taxon>
        <taxon>Corynebacteriaceae</taxon>
        <taxon>Corynebacterium</taxon>
    </lineage>
</organism>
<name>A5PGW9_CORDI</name>
<dbReference type="SMR" id="A5PGW9"/>
<evidence type="ECO:0000313" key="1">
    <source>
        <dbReference type="EMBL" id="CAM84029.1"/>
    </source>
</evidence>
<protein>
    <submittedName>
        <fullName evidence="1">Porin protein A</fullName>
    </submittedName>
</protein>
<dbReference type="RefSeq" id="WP_258174504.1">
    <property type="nucleotide sequence ID" value="NC_002935.2"/>
</dbReference>
<gene>
    <name evidence="1" type="primary">porA</name>
</gene>
<reference evidence="1" key="1">
    <citation type="journal article" date="2007" name="J. Bacteriol.">
        <title>Corynebacterium diphtheriae: Identification and Characterization of a Channel-Forming Protein in the Cell Wall .</title>
        <authorList>
            <person name="Schiffler B."/>
            <person name="Barth E."/>
            <person name="Daff M."/>
            <person name="Benz R."/>
        </authorList>
    </citation>
    <scope>NUCLEOTIDE SEQUENCE</scope>
</reference>
<sequence length="43" mass="4641">MENINHWVELSSGKDSIVTVIFGLLKDIAKMGKAIADLIGLAK</sequence>
<accession>A5PGW9</accession>